<keyword evidence="4" id="KW-0812">Transmembrane</keyword>
<dbReference type="InterPro" id="IPR002123">
    <property type="entry name" value="Plipid/glycerol_acylTrfase"/>
</dbReference>
<keyword evidence="2 6" id="KW-0808">Transferase</keyword>
<dbReference type="SUPFAM" id="SSF69593">
    <property type="entry name" value="Glycerol-3-phosphate (1)-acyltransferase"/>
    <property type="match status" value="1"/>
</dbReference>
<dbReference type="SMART" id="SM00563">
    <property type="entry name" value="PlsC"/>
    <property type="match status" value="1"/>
</dbReference>
<feature type="domain" description="Phospholipid/glycerol acyltransferase" evidence="5">
    <location>
        <begin position="70"/>
        <end position="184"/>
    </location>
</feature>
<dbReference type="GO" id="GO:0003841">
    <property type="term" value="F:1-acylglycerol-3-phosphate O-acyltransferase activity"/>
    <property type="evidence" value="ECO:0007669"/>
    <property type="project" value="TreeGrafter"/>
</dbReference>
<feature type="transmembrane region" description="Helical" evidence="4">
    <location>
        <begin position="6"/>
        <end position="28"/>
    </location>
</feature>
<comment type="caution">
    <text evidence="6">The sequence shown here is derived from an EMBL/GenBank/DDBJ whole genome shotgun (WGS) entry which is preliminary data.</text>
</comment>
<keyword evidence="7" id="KW-1185">Reference proteome</keyword>
<dbReference type="PANTHER" id="PTHR10434">
    <property type="entry name" value="1-ACYL-SN-GLYCEROL-3-PHOSPHATE ACYLTRANSFERASE"/>
    <property type="match status" value="1"/>
</dbReference>
<dbReference type="GO" id="GO:0006654">
    <property type="term" value="P:phosphatidic acid biosynthetic process"/>
    <property type="evidence" value="ECO:0007669"/>
    <property type="project" value="TreeGrafter"/>
</dbReference>
<evidence type="ECO:0000313" key="6">
    <source>
        <dbReference type="EMBL" id="TDP84091.1"/>
    </source>
</evidence>
<proteinExistence type="predicted"/>
<dbReference type="Pfam" id="PF01553">
    <property type="entry name" value="Acyltransferase"/>
    <property type="match status" value="1"/>
</dbReference>
<comment type="pathway">
    <text evidence="1">Lipid metabolism.</text>
</comment>
<protein>
    <submittedName>
        <fullName evidence="6">1-acyl-sn-glycerol-3-phosphate acyltransferase</fullName>
    </submittedName>
</protein>
<keyword evidence="4" id="KW-1133">Transmembrane helix</keyword>
<dbReference type="PANTHER" id="PTHR10434:SF40">
    <property type="entry name" value="1-ACYL-SN-GLYCEROL-3-PHOSPHATE ACYLTRANSFERASE"/>
    <property type="match status" value="1"/>
</dbReference>
<dbReference type="CDD" id="cd07989">
    <property type="entry name" value="LPLAT_AGPAT-like"/>
    <property type="match status" value="1"/>
</dbReference>
<accession>A0A4R6RCY4</accession>
<evidence type="ECO:0000313" key="7">
    <source>
        <dbReference type="Proteomes" id="UP000294547"/>
    </source>
</evidence>
<dbReference type="EMBL" id="SNXY01000008">
    <property type="protein sequence ID" value="TDP84091.1"/>
    <property type="molecule type" value="Genomic_DNA"/>
</dbReference>
<evidence type="ECO:0000259" key="5">
    <source>
        <dbReference type="SMART" id="SM00563"/>
    </source>
</evidence>
<evidence type="ECO:0000256" key="4">
    <source>
        <dbReference type="SAM" id="Phobius"/>
    </source>
</evidence>
<organism evidence="6 7">
    <name type="scientific">Oharaeibacter diazotrophicus</name>
    <dbReference type="NCBI Taxonomy" id="1920512"/>
    <lineage>
        <taxon>Bacteria</taxon>
        <taxon>Pseudomonadati</taxon>
        <taxon>Pseudomonadota</taxon>
        <taxon>Alphaproteobacteria</taxon>
        <taxon>Hyphomicrobiales</taxon>
        <taxon>Pleomorphomonadaceae</taxon>
        <taxon>Oharaeibacter</taxon>
    </lineage>
</organism>
<dbReference type="RefSeq" id="WP_126539959.1">
    <property type="nucleotide sequence ID" value="NZ_BSPM01000002.1"/>
</dbReference>
<evidence type="ECO:0000256" key="2">
    <source>
        <dbReference type="ARBA" id="ARBA00022679"/>
    </source>
</evidence>
<reference evidence="6 7" key="1">
    <citation type="submission" date="2019-03" db="EMBL/GenBank/DDBJ databases">
        <title>Genomic Encyclopedia of Type Strains, Phase IV (KMG-IV): sequencing the most valuable type-strain genomes for metagenomic binning, comparative biology and taxonomic classification.</title>
        <authorList>
            <person name="Goeker M."/>
        </authorList>
    </citation>
    <scope>NUCLEOTIDE SEQUENCE [LARGE SCALE GENOMIC DNA]</scope>
    <source>
        <strain evidence="6 7">DSM 102969</strain>
    </source>
</reference>
<dbReference type="OrthoDB" id="5290997at2"/>
<evidence type="ECO:0000256" key="1">
    <source>
        <dbReference type="ARBA" id="ARBA00005189"/>
    </source>
</evidence>
<dbReference type="AlphaFoldDB" id="A0A4R6RCY4"/>
<sequence length="266" mass="29777">MVFRTLVYNVVFYVSTLVMMIVGAPTMIPGRRTEMAFVRLWSRIQMALHRAIVGARHEIRGLERMPKTGCIVAMKHQSTWETIAMIPLLEDPAFILKRELMWIPFFGWWAARAKMIPVDRGRGRDALRAMTERAKKAVDEGRQIAIFPEGTRREAGAEPAYKFGVAVLYRDLDVPIVPVALNAGLVWPRRGVHRRGTIVAEVLEPIPAGLDPKTAFLRLQLSIEEACDQLLLEAADRGDELSPTAARRVAELRAGAGTRITEGRVA</sequence>
<gene>
    <name evidence="6" type="ORF">EDD54_2694</name>
</gene>
<keyword evidence="4" id="KW-0472">Membrane</keyword>
<keyword evidence="3 6" id="KW-0012">Acyltransferase</keyword>
<evidence type="ECO:0000256" key="3">
    <source>
        <dbReference type="ARBA" id="ARBA00023315"/>
    </source>
</evidence>
<name>A0A4R6RCY4_9HYPH</name>
<dbReference type="Proteomes" id="UP000294547">
    <property type="component" value="Unassembled WGS sequence"/>
</dbReference>